<name>A0A4P5P9W8_9ENTE</name>
<evidence type="ECO:0000256" key="1">
    <source>
        <dbReference type="SAM" id="Phobius"/>
    </source>
</evidence>
<protein>
    <submittedName>
        <fullName evidence="2">Uncharacterized protein</fullName>
    </submittedName>
</protein>
<dbReference type="RefSeq" id="WP_146623295.1">
    <property type="nucleotide sequence ID" value="NZ_BJCC01000024.1"/>
</dbReference>
<dbReference type="AlphaFoldDB" id="A0A4P5P9W8"/>
<dbReference type="EMBL" id="BJCC01000024">
    <property type="protein sequence ID" value="GCF94895.1"/>
    <property type="molecule type" value="Genomic_DNA"/>
</dbReference>
<feature type="transmembrane region" description="Helical" evidence="1">
    <location>
        <begin position="12"/>
        <end position="38"/>
    </location>
</feature>
<keyword evidence="1" id="KW-0812">Transmembrane</keyword>
<organism evidence="2 3">
    <name type="scientific">Enterococcus florum</name>
    <dbReference type="NCBI Taxonomy" id="2480627"/>
    <lineage>
        <taxon>Bacteria</taxon>
        <taxon>Bacillati</taxon>
        <taxon>Bacillota</taxon>
        <taxon>Bacilli</taxon>
        <taxon>Lactobacillales</taxon>
        <taxon>Enterococcaceae</taxon>
        <taxon>Enterococcus</taxon>
    </lineage>
</organism>
<reference evidence="3" key="1">
    <citation type="submission" date="2019-02" db="EMBL/GenBank/DDBJ databases">
        <title>Draft genome sequence of Enterococcus sp. Gos25-1.</title>
        <authorList>
            <person name="Tanaka N."/>
            <person name="Shiwa Y."/>
            <person name="Fujita N."/>
        </authorList>
    </citation>
    <scope>NUCLEOTIDE SEQUENCE [LARGE SCALE GENOMIC DNA]</scope>
    <source>
        <strain evidence="3">Gos25-1</strain>
    </source>
</reference>
<keyword evidence="1" id="KW-0472">Membrane</keyword>
<evidence type="ECO:0000313" key="2">
    <source>
        <dbReference type="EMBL" id="GCF94895.1"/>
    </source>
</evidence>
<sequence>MFRYSYEDKQRITAMIILVISFAFPIPLLGIISGIHLLRQVNRNLLPSGFRVAGILLILEQTVIYVPMLAYLWIVG</sequence>
<keyword evidence="1" id="KW-1133">Transmembrane helix</keyword>
<evidence type="ECO:0000313" key="3">
    <source>
        <dbReference type="Proteomes" id="UP000290567"/>
    </source>
</evidence>
<accession>A0A4P5P9W8</accession>
<dbReference type="Proteomes" id="UP000290567">
    <property type="component" value="Unassembled WGS sequence"/>
</dbReference>
<gene>
    <name evidence="2" type="ORF">NRIC_27860</name>
</gene>
<feature type="transmembrane region" description="Helical" evidence="1">
    <location>
        <begin position="50"/>
        <end position="74"/>
    </location>
</feature>
<comment type="caution">
    <text evidence="2">The sequence shown here is derived from an EMBL/GenBank/DDBJ whole genome shotgun (WGS) entry which is preliminary data.</text>
</comment>
<keyword evidence="3" id="KW-1185">Reference proteome</keyword>
<proteinExistence type="predicted"/>